<feature type="compositionally biased region" description="Polar residues" evidence="1">
    <location>
        <begin position="312"/>
        <end position="323"/>
    </location>
</feature>
<feature type="region of interest" description="Disordered" evidence="1">
    <location>
        <begin position="198"/>
        <end position="217"/>
    </location>
</feature>
<reference evidence="2 3" key="1">
    <citation type="journal article" date="2010" name="Nat. Biotechnol.">
        <title>Genome sequence of the model mushroom Schizophyllum commune.</title>
        <authorList>
            <person name="Ohm R.A."/>
            <person name="de Jong J.F."/>
            <person name="Lugones L.G."/>
            <person name="Aerts A."/>
            <person name="Kothe E."/>
            <person name="Stajich J.E."/>
            <person name="de Vries R.P."/>
            <person name="Record E."/>
            <person name="Levasseur A."/>
            <person name="Baker S.E."/>
            <person name="Bartholomew K.A."/>
            <person name="Coutinho P.M."/>
            <person name="Erdmann S."/>
            <person name="Fowler T.J."/>
            <person name="Gathman A.C."/>
            <person name="Lombard V."/>
            <person name="Henrissat B."/>
            <person name="Knabe N."/>
            <person name="Kuees U."/>
            <person name="Lilly W.W."/>
            <person name="Lindquist E."/>
            <person name="Lucas S."/>
            <person name="Magnuson J.K."/>
            <person name="Piumi F."/>
            <person name="Raudaskoski M."/>
            <person name="Salamov A."/>
            <person name="Schmutz J."/>
            <person name="Schwarze F.W.M.R."/>
            <person name="vanKuyk P.A."/>
            <person name="Horton J.S."/>
            <person name="Grigoriev I.V."/>
            <person name="Woesten H.A.B."/>
        </authorList>
    </citation>
    <scope>NUCLEOTIDE SEQUENCE [LARGE SCALE GENOMIC DNA]</scope>
    <source>
        <strain evidence="3">H4-8 / FGSC 9210</strain>
    </source>
</reference>
<feature type="region of interest" description="Disordered" evidence="1">
    <location>
        <begin position="303"/>
        <end position="329"/>
    </location>
</feature>
<feature type="compositionally biased region" description="Polar residues" evidence="1">
    <location>
        <begin position="203"/>
        <end position="216"/>
    </location>
</feature>
<evidence type="ECO:0000256" key="1">
    <source>
        <dbReference type="SAM" id="MobiDB-lite"/>
    </source>
</evidence>
<protein>
    <submittedName>
        <fullName evidence="2">Uncharacterized protein</fullName>
    </submittedName>
</protein>
<dbReference type="InParanoid" id="D8Q204"/>
<keyword evidence="3" id="KW-1185">Reference proteome</keyword>
<feature type="region of interest" description="Disordered" evidence="1">
    <location>
        <begin position="623"/>
        <end position="646"/>
    </location>
</feature>
<dbReference type="HOGENOM" id="CLU_407764_0_0_1"/>
<evidence type="ECO:0000313" key="3">
    <source>
        <dbReference type="Proteomes" id="UP000007431"/>
    </source>
</evidence>
<accession>D8Q204</accession>
<feature type="compositionally biased region" description="Gly residues" evidence="1">
    <location>
        <begin position="626"/>
        <end position="636"/>
    </location>
</feature>
<feature type="compositionally biased region" description="Low complexity" evidence="1">
    <location>
        <begin position="14"/>
        <end position="25"/>
    </location>
</feature>
<dbReference type="AlphaFoldDB" id="D8Q204"/>
<dbReference type="EMBL" id="GL377305">
    <property type="protein sequence ID" value="EFI98029.1"/>
    <property type="molecule type" value="Genomic_DNA"/>
</dbReference>
<feature type="region of interest" description="Disordered" evidence="1">
    <location>
        <begin position="14"/>
        <end position="86"/>
    </location>
</feature>
<sequence>MEIGLDLAEVDFSCLSPSSSRGLSPVTRHPQPRRLERLERAGAHRARKGLPHPSPALRRPGSGLPSPKRDRRKRVRAPGALIPPNLPTFARRPLPRRFARFVSNVYYLNEHVDSPFRTTTDCRAFLALSSSRHASTHFERAPSIDTKRVLTMLNHPHNGVPLATLYDCLQHRLTLISPLSPAAQDDETALDQALHNDEKGYATPSSSSVDPPSNRRQGLAFAGETLDQQIFGVAPTAGALRTHPRRTTRRGYPLQIIPLSRNRRERAKYGRLDSIDIVETLGEFGGLISCSLTADPLIESRMQPPARRQQRGVVSQPSRNLNVKQGPYFSTPMPTEKATIFCRPRAAGGTRGVPRRRMRRGWGTLPFLLLYPDVGPLWPPPLGHFTPTPSRRRRAWGILGEFLLTPSRRRHAEGLSAKAATRVGHPPLPLDKRAGEPLTPVFAPPFSLAASRRRCARGFLDAAREGYSPSRSLRMPFLSAISATGKPPEACAGLQEEKCGEGGVSSLAKALLLTEVGARTCRARLRDEGQGIATPSTSFEVVQVDISTRVEMHLTSSSTPPRPLSDRRKHAGPRNYLHEEREEGEMPSSSPPPFIPPLSSLHPSPLPRCTILFASASRRRHARGSLGEGCDGGGGSSPPPFSLMPQSLRGRIYIDLKLPEARASPLDDEHEEGE</sequence>
<feature type="compositionally biased region" description="Basic and acidic residues" evidence="1">
    <location>
        <begin position="33"/>
        <end position="42"/>
    </location>
</feature>
<evidence type="ECO:0000313" key="2">
    <source>
        <dbReference type="EMBL" id="EFI98029.1"/>
    </source>
</evidence>
<dbReference type="VEuPathDB" id="FungiDB:SCHCODRAFT_02665961"/>
<feature type="non-terminal residue" evidence="2">
    <location>
        <position position="674"/>
    </location>
</feature>
<name>D8Q204_SCHCM</name>
<feature type="region of interest" description="Disordered" evidence="1">
    <location>
        <begin position="578"/>
        <end position="601"/>
    </location>
</feature>
<organism evidence="3">
    <name type="scientific">Schizophyllum commune (strain H4-8 / FGSC 9210)</name>
    <name type="common">Split gill fungus</name>
    <dbReference type="NCBI Taxonomy" id="578458"/>
    <lineage>
        <taxon>Eukaryota</taxon>
        <taxon>Fungi</taxon>
        <taxon>Dikarya</taxon>
        <taxon>Basidiomycota</taxon>
        <taxon>Agaricomycotina</taxon>
        <taxon>Agaricomycetes</taxon>
        <taxon>Agaricomycetidae</taxon>
        <taxon>Agaricales</taxon>
        <taxon>Schizophyllaceae</taxon>
        <taxon>Schizophyllum</taxon>
    </lineage>
</organism>
<proteinExistence type="predicted"/>
<gene>
    <name evidence="2" type="ORF">SCHCODRAFT_108431</name>
</gene>
<dbReference type="Proteomes" id="UP000007431">
    <property type="component" value="Unassembled WGS sequence"/>
</dbReference>